<dbReference type="Pfam" id="PF00089">
    <property type="entry name" value="Trypsin"/>
    <property type="match status" value="3"/>
</dbReference>
<evidence type="ECO:0000259" key="3">
    <source>
        <dbReference type="PROSITE" id="PS50240"/>
    </source>
</evidence>
<dbReference type="EnsemblMetazoa" id="ACOM041714-RA">
    <property type="protein sequence ID" value="ACOM041714-PA.1"/>
    <property type="gene ID" value="ACOM041714"/>
</dbReference>
<dbReference type="SMART" id="SM00020">
    <property type="entry name" value="Tryp_SPc"/>
    <property type="match status" value="1"/>
</dbReference>
<dbReference type="GO" id="GO:0006508">
    <property type="term" value="P:proteolysis"/>
    <property type="evidence" value="ECO:0007669"/>
    <property type="project" value="InterPro"/>
</dbReference>
<dbReference type="InterPro" id="IPR051333">
    <property type="entry name" value="CLIP_Serine_Protease"/>
</dbReference>
<dbReference type="PANTHER" id="PTHR24260">
    <property type="match status" value="1"/>
</dbReference>
<dbReference type="InterPro" id="IPR009003">
    <property type="entry name" value="Peptidase_S1_PA"/>
</dbReference>
<dbReference type="Gene3D" id="2.40.10.10">
    <property type="entry name" value="Trypsin-like serine proteases"/>
    <property type="match status" value="3"/>
</dbReference>
<dbReference type="InterPro" id="IPR043504">
    <property type="entry name" value="Peptidase_S1_PA_chymotrypsin"/>
</dbReference>
<evidence type="ECO:0000256" key="1">
    <source>
        <dbReference type="ARBA" id="ARBA00024195"/>
    </source>
</evidence>
<protein>
    <recommendedName>
        <fullName evidence="3">Peptidase S1 domain-containing protein</fullName>
    </recommendedName>
</protein>
<sequence length="932" mass="104688">LQFSSARRMVSRSVLFAVLSLLCNGIDAFHNLFPIDIGLSEEDPFLTTEREEFDDCHLRYMRYGKDELDIPEPLRAYEEPRDYSHIATIGRRRNGGTIDWTCMGALIWDSVVITSAQCTTDEGNGIPSVVRLGGTKYVQVINIKEVIRHPDFLPSNGQNDIALLQLDRKIIINETAVPTCLWLFDGVPFQKLDSIGRTAASRRQQTPEFVTEEMTTVNVKSEDCFAPMTRNQGLPESQLCMETLKQNADNCQDIPEGNPLQARLLHNFQTSPFLIGLVTSSFTSGSCNRRRGYTKIGSHRDWLMQVLLERNVSVTPEDFFPVVCANRFRGLRPRADELVLERNGDIPVNSIQVEFVRDRDFQYIVQFKWPSDAKNVPQINCAGTFVDQQTVLTLAECVIATTPEGVQPTDVVQVSRFRNTSYPIKSITVHPHYVKSSQKNNIAVVKLQSRQDVVPACVWTHRILPDSRVDLTGAGMSTLNNFQESIFVEDDLTNAFIQPAMDHYPWANCSTELGQLVGGNRSLDGLTKNEHLCFRSDQWIVPGVCEDVPGAPVLRYINRAGAFFKYVYALTVAGQTCGHGIPTIAVQLAPHAAWLRSVILDKSNSGGQKASESVIIINPDLKRSDECSNGDGTMGICVPYAMCLSTKERLRKGERVTLCTDGTVVCCPWGDIARNSGGDLIRTELDSCENRYHSLRRQRYSGFSQNESLYSNLPHVAEVGWPQNNGGIAFECFGYLITSSIIVTSARCLETYSYKPVVARIGSVQAADSSNYIIQTIRRVRVHDDYDSQTGANNIGLLILAAPIEINEYHFPGCLYRNNTHLPTRQFAISDDRDATFFLKVSPIYQSECQQRLTVPLVSGQMCLLKAQPEGVYNPRNKCLRTGDVIVWEPRTEEEDVMDVVYLQAMHYNSWSVDQRVYLSRMVYEDAVAHRQ</sequence>
<feature type="chain" id="PRO_5036504324" description="Peptidase S1 domain-containing protein" evidence="2">
    <location>
        <begin position="29"/>
        <end position="932"/>
    </location>
</feature>
<dbReference type="PANTHER" id="PTHR24260:SF147">
    <property type="entry name" value="EG:BACR7A4.3 PROTEIN-RELATED"/>
    <property type="match status" value="1"/>
</dbReference>
<feature type="signal peptide" evidence="2">
    <location>
        <begin position="1"/>
        <end position="28"/>
    </location>
</feature>
<dbReference type="GO" id="GO:0004252">
    <property type="term" value="F:serine-type endopeptidase activity"/>
    <property type="evidence" value="ECO:0007669"/>
    <property type="project" value="InterPro"/>
</dbReference>
<feature type="domain" description="Peptidase S1" evidence="3">
    <location>
        <begin position="22"/>
        <end position="308"/>
    </location>
</feature>
<accession>A0A8W7Q3B0</accession>
<reference evidence="4" key="1">
    <citation type="submission" date="2022-08" db="UniProtKB">
        <authorList>
            <consortium name="EnsemblMetazoa"/>
        </authorList>
    </citation>
    <scope>IDENTIFICATION</scope>
</reference>
<keyword evidence="2" id="KW-0732">Signal</keyword>
<dbReference type="Proteomes" id="UP000075882">
    <property type="component" value="Unassembled WGS sequence"/>
</dbReference>
<dbReference type="InterPro" id="IPR001254">
    <property type="entry name" value="Trypsin_dom"/>
</dbReference>
<evidence type="ECO:0000256" key="2">
    <source>
        <dbReference type="SAM" id="SignalP"/>
    </source>
</evidence>
<dbReference type="VEuPathDB" id="VectorBase:ACON2_037800"/>
<dbReference type="AlphaFoldDB" id="A0A8W7Q3B0"/>
<evidence type="ECO:0000313" key="4">
    <source>
        <dbReference type="EnsemblMetazoa" id="ACOM041714-PA.1"/>
    </source>
</evidence>
<comment type="similarity">
    <text evidence="1">Belongs to the peptidase S1 family. CLIP subfamily.</text>
</comment>
<dbReference type="SUPFAM" id="SSF50494">
    <property type="entry name" value="Trypsin-like serine proteases"/>
    <property type="match status" value="3"/>
</dbReference>
<dbReference type="PROSITE" id="PS50240">
    <property type="entry name" value="TRYPSIN_DOM"/>
    <property type="match status" value="2"/>
</dbReference>
<name>A0A8W7Q3B0_ANOCL</name>
<proteinExistence type="inferred from homology"/>
<feature type="domain" description="Peptidase S1" evidence="3">
    <location>
        <begin position="347"/>
        <end position="600"/>
    </location>
</feature>
<organism evidence="4">
    <name type="scientific">Anopheles coluzzii</name>
    <name type="common">African malaria mosquito</name>
    <dbReference type="NCBI Taxonomy" id="1518534"/>
    <lineage>
        <taxon>Eukaryota</taxon>
        <taxon>Metazoa</taxon>
        <taxon>Ecdysozoa</taxon>
        <taxon>Arthropoda</taxon>
        <taxon>Hexapoda</taxon>
        <taxon>Insecta</taxon>
        <taxon>Pterygota</taxon>
        <taxon>Neoptera</taxon>
        <taxon>Endopterygota</taxon>
        <taxon>Diptera</taxon>
        <taxon>Nematocera</taxon>
        <taxon>Culicoidea</taxon>
        <taxon>Culicidae</taxon>
        <taxon>Anophelinae</taxon>
        <taxon>Anopheles</taxon>
    </lineage>
</organism>